<evidence type="ECO:0000256" key="2">
    <source>
        <dbReference type="ARBA" id="ARBA00022598"/>
    </source>
</evidence>
<dbReference type="PANTHER" id="PTHR23132:SF23">
    <property type="entry name" value="D-ALANINE--D-ALANINE LIGASE B"/>
    <property type="match status" value="1"/>
</dbReference>
<organism evidence="6 7">
    <name type="scientific">Candidatus Campbellbacteria bacterium RIFCSPHIGHO2_01_FULL_34_10</name>
    <dbReference type="NCBI Taxonomy" id="1797577"/>
    <lineage>
        <taxon>Bacteria</taxon>
        <taxon>Candidatus Campbelliibacteriota</taxon>
    </lineage>
</organism>
<dbReference type="PROSITE" id="PS50975">
    <property type="entry name" value="ATP_GRASP"/>
    <property type="match status" value="1"/>
</dbReference>
<evidence type="ECO:0000313" key="6">
    <source>
        <dbReference type="EMBL" id="OGD68033.1"/>
    </source>
</evidence>
<comment type="similarity">
    <text evidence="1">Belongs to the D-alanine--D-alanine ligase family.</text>
</comment>
<dbReference type="AlphaFoldDB" id="A0A1F5EKY2"/>
<evidence type="ECO:0000256" key="4">
    <source>
        <dbReference type="PROSITE-ProRule" id="PRU00409"/>
    </source>
</evidence>
<dbReference type="GO" id="GO:0071555">
    <property type="term" value="P:cell wall organization"/>
    <property type="evidence" value="ECO:0007669"/>
    <property type="project" value="UniProtKB-KW"/>
</dbReference>
<dbReference type="InterPro" id="IPR016185">
    <property type="entry name" value="PreATP-grasp_dom_sf"/>
</dbReference>
<dbReference type="Gene3D" id="3.30.470.20">
    <property type="entry name" value="ATP-grasp fold, B domain"/>
    <property type="match status" value="1"/>
</dbReference>
<evidence type="ECO:0000259" key="5">
    <source>
        <dbReference type="PROSITE" id="PS50975"/>
    </source>
</evidence>
<comment type="caution">
    <text evidence="6">The sequence shown here is derived from an EMBL/GenBank/DDBJ whole genome shotgun (WGS) entry which is preliminary data.</text>
</comment>
<dbReference type="Gene3D" id="3.40.50.20">
    <property type="match status" value="1"/>
</dbReference>
<dbReference type="GO" id="GO:0005524">
    <property type="term" value="F:ATP binding"/>
    <property type="evidence" value="ECO:0007669"/>
    <property type="project" value="UniProtKB-UniRule"/>
</dbReference>
<accession>A0A1F5EKY2</accession>
<keyword evidence="2" id="KW-0436">Ligase</keyword>
<evidence type="ECO:0000256" key="1">
    <source>
        <dbReference type="ARBA" id="ARBA00010871"/>
    </source>
</evidence>
<evidence type="ECO:0000256" key="3">
    <source>
        <dbReference type="ARBA" id="ARBA00023316"/>
    </source>
</evidence>
<keyword evidence="4" id="KW-0547">Nucleotide-binding</keyword>
<dbReference type="EMBL" id="MEZZ01000042">
    <property type="protein sequence ID" value="OGD68033.1"/>
    <property type="molecule type" value="Genomic_DNA"/>
</dbReference>
<dbReference type="Pfam" id="PF07478">
    <property type="entry name" value="Dala_Dala_lig_C"/>
    <property type="match status" value="1"/>
</dbReference>
<dbReference type="SUPFAM" id="SSF52440">
    <property type="entry name" value="PreATP-grasp domain"/>
    <property type="match status" value="1"/>
</dbReference>
<dbReference type="Proteomes" id="UP000186670">
    <property type="component" value="Unassembled WGS sequence"/>
</dbReference>
<feature type="domain" description="ATP-grasp" evidence="5">
    <location>
        <begin position="111"/>
        <end position="315"/>
    </location>
</feature>
<name>A0A1F5EKY2_9BACT</name>
<dbReference type="GO" id="GO:0046872">
    <property type="term" value="F:metal ion binding"/>
    <property type="evidence" value="ECO:0007669"/>
    <property type="project" value="InterPro"/>
</dbReference>
<keyword evidence="3" id="KW-0961">Cell wall biogenesis/degradation</keyword>
<dbReference type="PANTHER" id="PTHR23132">
    <property type="entry name" value="D-ALANINE--D-ALANINE LIGASE"/>
    <property type="match status" value="1"/>
</dbReference>
<gene>
    <name evidence="6" type="ORF">A2811_03035</name>
</gene>
<dbReference type="GO" id="GO:0008716">
    <property type="term" value="F:D-alanine-D-alanine ligase activity"/>
    <property type="evidence" value="ECO:0007669"/>
    <property type="project" value="InterPro"/>
</dbReference>
<dbReference type="InterPro" id="IPR013815">
    <property type="entry name" value="ATP_grasp_subdomain_1"/>
</dbReference>
<dbReference type="Gene3D" id="3.30.1490.20">
    <property type="entry name" value="ATP-grasp fold, A domain"/>
    <property type="match status" value="1"/>
</dbReference>
<dbReference type="SUPFAM" id="SSF56059">
    <property type="entry name" value="Glutathione synthetase ATP-binding domain-like"/>
    <property type="match status" value="1"/>
</dbReference>
<evidence type="ECO:0000313" key="7">
    <source>
        <dbReference type="Proteomes" id="UP000186670"/>
    </source>
</evidence>
<protein>
    <recommendedName>
        <fullName evidence="5">ATP-grasp domain-containing protein</fullName>
    </recommendedName>
</protein>
<reference evidence="6 7" key="1">
    <citation type="journal article" date="2016" name="Nat. Commun.">
        <title>Thousands of microbial genomes shed light on interconnected biogeochemical processes in an aquifer system.</title>
        <authorList>
            <person name="Anantharaman K."/>
            <person name="Brown C.T."/>
            <person name="Hug L.A."/>
            <person name="Sharon I."/>
            <person name="Castelle C.J."/>
            <person name="Probst A.J."/>
            <person name="Thomas B.C."/>
            <person name="Singh A."/>
            <person name="Wilkins M.J."/>
            <person name="Karaoz U."/>
            <person name="Brodie E.L."/>
            <person name="Williams K.H."/>
            <person name="Hubbard S.S."/>
            <person name="Banfield J.F."/>
        </authorList>
    </citation>
    <scope>NUCLEOTIDE SEQUENCE [LARGE SCALE GENOMIC DNA]</scope>
</reference>
<dbReference type="InterPro" id="IPR011095">
    <property type="entry name" value="Dala_Dala_lig_C"/>
</dbReference>
<proteinExistence type="inferred from homology"/>
<sequence length="320" mass="36452">MIYKLKVAVLRGGPGLEYESSMNAGSYVLKNLSSEKYVVYDVSISRNGDWFLNGISISPEKLLGRIDLVFNALKGEYSRGKIQRMLDDFGIPYTGSKTLSSALATNKFLTKKVYQDSGIKTPYHTLFRKEDYDRKKAHQVFREMPAPFIVKPVNTDVSFGVGLAYTLEELINLIEGNFESFDMVLVEEYIRGKEVVCGVIDNFRETKNYTFLPTEIKKNKSFLCNLSKLNNDFELIIPTDLSYDQKEKIKKITIDAHNALDLGHYSHSDFIVTNKGEIYLLETNFIPDIQEGSVLEKILEASGTNLLEFIEHLIQSARKY</sequence>
<keyword evidence="4" id="KW-0067">ATP-binding</keyword>
<dbReference type="InterPro" id="IPR011761">
    <property type="entry name" value="ATP-grasp"/>
</dbReference>